<dbReference type="NCBIfam" id="TIGR02186">
    <property type="entry name" value="alph_Pro_TM"/>
    <property type="match status" value="1"/>
</dbReference>
<keyword evidence="1" id="KW-0472">Membrane</keyword>
<sequence length="280" mass="30545">MTRRWSMIFARPARLVQSLAALFALAVVLAVPARAQLAPETFEIGLSTEEIGITSDFTGARLVVFGALDNADGRILREQRYDIVVALIGPRRPVVVREKERTLGLWINRGSESFAAPPASYALASTRPLADIMSEANRVNLSIGIADLRLGGGGEPVADDDGQTVVPNRDEYATALRRIRENNGLYNQRFGSVQFVSPTLFRADLQLPAGLPTGEHTVRAYLFRQGVFIRGSTASLTVVKTGFESFISGFAADHGILYGFAAVILAIFTGWFGRILFKRD</sequence>
<dbReference type="Pfam" id="PF09608">
    <property type="entry name" value="Alph_Pro_TM"/>
    <property type="match status" value="1"/>
</dbReference>
<organism evidence="2 3">
    <name type="scientific">Aurantimonas aggregata</name>
    <dbReference type="NCBI Taxonomy" id="2047720"/>
    <lineage>
        <taxon>Bacteria</taxon>
        <taxon>Pseudomonadati</taxon>
        <taxon>Pseudomonadota</taxon>
        <taxon>Alphaproteobacteria</taxon>
        <taxon>Hyphomicrobiales</taxon>
        <taxon>Aurantimonadaceae</taxon>
        <taxon>Aurantimonas</taxon>
    </lineage>
</organism>
<comment type="caution">
    <text evidence="2">The sequence shown here is derived from an EMBL/GenBank/DDBJ whole genome shotgun (WGS) entry which is preliminary data.</text>
</comment>
<accession>A0A6L9ME03</accession>
<dbReference type="InterPro" id="IPR019088">
    <property type="entry name" value="CHP02186-rel_TM"/>
</dbReference>
<dbReference type="RefSeq" id="WP_163042588.1">
    <property type="nucleotide sequence ID" value="NZ_JAAAMJ010000001.1"/>
</dbReference>
<reference evidence="2 3" key="1">
    <citation type="submission" date="2020-01" db="EMBL/GenBank/DDBJ databases">
        <title>Genomes of bacteria type strains.</title>
        <authorList>
            <person name="Chen J."/>
            <person name="Zhu S."/>
            <person name="Chen J."/>
        </authorList>
    </citation>
    <scope>NUCLEOTIDE SEQUENCE [LARGE SCALE GENOMIC DNA]</scope>
    <source>
        <strain evidence="2 3">KCTC 52919</strain>
    </source>
</reference>
<keyword evidence="1" id="KW-1133">Transmembrane helix</keyword>
<keyword evidence="3" id="KW-1185">Reference proteome</keyword>
<name>A0A6L9ME03_9HYPH</name>
<feature type="transmembrane region" description="Helical" evidence="1">
    <location>
        <begin position="256"/>
        <end position="277"/>
    </location>
</feature>
<dbReference type="Proteomes" id="UP000476332">
    <property type="component" value="Unassembled WGS sequence"/>
</dbReference>
<keyword evidence="1" id="KW-0812">Transmembrane</keyword>
<evidence type="ECO:0000313" key="2">
    <source>
        <dbReference type="EMBL" id="NDV85900.1"/>
    </source>
</evidence>
<proteinExistence type="predicted"/>
<evidence type="ECO:0000256" key="1">
    <source>
        <dbReference type="SAM" id="Phobius"/>
    </source>
</evidence>
<dbReference type="EMBL" id="JAAAMJ010000001">
    <property type="protein sequence ID" value="NDV85900.1"/>
    <property type="molecule type" value="Genomic_DNA"/>
</dbReference>
<dbReference type="AlphaFoldDB" id="A0A6L9ME03"/>
<gene>
    <name evidence="2" type="ORF">GTW51_04195</name>
</gene>
<protein>
    <submittedName>
        <fullName evidence="2">TIGR02186 family protein</fullName>
    </submittedName>
</protein>
<evidence type="ECO:0000313" key="3">
    <source>
        <dbReference type="Proteomes" id="UP000476332"/>
    </source>
</evidence>